<protein>
    <recommendedName>
        <fullName evidence="1">Beta-ketoacyl-[acyl-carrier-protein] synthase III N-terminal domain-containing protein</fullName>
    </recommendedName>
</protein>
<dbReference type="InterPro" id="IPR016039">
    <property type="entry name" value="Thiolase-like"/>
</dbReference>
<name>A0ABQ3XY97_9ACTN</name>
<reference evidence="2 3" key="1">
    <citation type="submission" date="2021-01" db="EMBL/GenBank/DDBJ databases">
        <title>Whole genome shotgun sequence of Actinoplanes deccanensis NBRC 13994.</title>
        <authorList>
            <person name="Komaki H."/>
            <person name="Tamura T."/>
        </authorList>
    </citation>
    <scope>NUCLEOTIDE SEQUENCE [LARGE SCALE GENOMIC DNA]</scope>
    <source>
        <strain evidence="2 3">NBRC 13994</strain>
    </source>
</reference>
<keyword evidence="3" id="KW-1185">Reference proteome</keyword>
<dbReference type="SUPFAM" id="SSF53901">
    <property type="entry name" value="Thiolase-like"/>
    <property type="match status" value="1"/>
</dbReference>
<dbReference type="InterPro" id="IPR013751">
    <property type="entry name" value="ACP_syn_III_N"/>
</dbReference>
<dbReference type="EMBL" id="BOMI01000021">
    <property type="protein sequence ID" value="GID72700.1"/>
    <property type="molecule type" value="Genomic_DNA"/>
</dbReference>
<dbReference type="CDD" id="cd00827">
    <property type="entry name" value="init_cond_enzymes"/>
    <property type="match status" value="1"/>
</dbReference>
<comment type="caution">
    <text evidence="2">The sequence shown here is derived from an EMBL/GenBank/DDBJ whole genome shotgun (WGS) entry which is preliminary data.</text>
</comment>
<evidence type="ECO:0000313" key="2">
    <source>
        <dbReference type="EMBL" id="GID72700.1"/>
    </source>
</evidence>
<dbReference type="PANTHER" id="PTHR34069">
    <property type="entry name" value="3-OXOACYL-[ACYL-CARRIER-PROTEIN] SYNTHASE 3"/>
    <property type="match status" value="1"/>
</dbReference>
<organism evidence="2 3">
    <name type="scientific">Paractinoplanes deccanensis</name>
    <dbReference type="NCBI Taxonomy" id="113561"/>
    <lineage>
        <taxon>Bacteria</taxon>
        <taxon>Bacillati</taxon>
        <taxon>Actinomycetota</taxon>
        <taxon>Actinomycetes</taxon>
        <taxon>Micromonosporales</taxon>
        <taxon>Micromonosporaceae</taxon>
        <taxon>Paractinoplanes</taxon>
    </lineage>
</organism>
<dbReference type="PANTHER" id="PTHR34069:SF2">
    <property type="entry name" value="BETA-KETOACYL-[ACYL-CARRIER-PROTEIN] SYNTHASE III"/>
    <property type="match status" value="1"/>
</dbReference>
<dbReference type="RefSeq" id="WP_203760639.1">
    <property type="nucleotide sequence ID" value="NZ_BAAABO010000006.1"/>
</dbReference>
<dbReference type="Pfam" id="PF08545">
    <property type="entry name" value="ACP_syn_III"/>
    <property type="match status" value="1"/>
</dbReference>
<evidence type="ECO:0000259" key="1">
    <source>
        <dbReference type="Pfam" id="PF08545"/>
    </source>
</evidence>
<proteinExistence type="predicted"/>
<accession>A0ABQ3XY97</accession>
<sequence>MRLGDRIGIAAATTWLPGTRQSADEARLLGRIDAEDLPATGAHSVPVAEEESAPDMAVLAGAEALRRAGTPAGRLALLAHAWIYHQGHDFWSPAHYVAARLGADRALPLGVAQMCNGGAAGLTTAVTRVLADPQPAEALVTTADRFTLPGFDRWRGDYAVAYGDGATAALVRRYEPGRDDLALLSLAVASAPELERMHRGDDPFSPAPRWLSSQVNVRRTKKAFLSAGGMRQFRDTARDKVREVLGRALAEAGVAPDDPLLRTVLLPRLGPGTLELMYLPVVEDTVKATPAVLGADTGHLGAGDFLANLADLSAPARLGAGELAVVLGGGGGFSWTCAVVRRSPARSEE</sequence>
<dbReference type="Proteomes" id="UP000609879">
    <property type="component" value="Unassembled WGS sequence"/>
</dbReference>
<gene>
    <name evidence="2" type="ORF">Ade02nite_13410</name>
</gene>
<evidence type="ECO:0000313" key="3">
    <source>
        <dbReference type="Proteomes" id="UP000609879"/>
    </source>
</evidence>
<feature type="domain" description="Beta-ketoacyl-[acyl-carrier-protein] synthase III N-terminal" evidence="1">
    <location>
        <begin position="111"/>
        <end position="176"/>
    </location>
</feature>
<dbReference type="Gene3D" id="3.40.47.10">
    <property type="match status" value="2"/>
</dbReference>